<protein>
    <submittedName>
        <fullName evidence="1">Uncharacterized protein</fullName>
    </submittedName>
</protein>
<sequence length="267" mass="30527">MSNSTLNRKIICQVYDSNNVVDSICTHYSLSITDLDTELLTCIYNHKSENRHIKALFNIKADNVYTFGSKFVIKMTMDYGMDGLVLDDVNESNVSNIIKLLQAIVRLPPPYNFKWDIFFRFNKTTITDLCAIFKNIKTVQLFFLVSGIIVPDRLLQSMTDYGFEPHLIMMESEEQNINFQLDNVKNNKFGGMFCKNVEICKIIYQPLKHSLVTHTNHLDYPTSRFVKDLEVSSIIDAYSSNNVSTINPNKKTPTAVSVVVNIELLPS</sequence>
<accession>A0A6C0H6X9</accession>
<organism evidence="1">
    <name type="scientific">viral metagenome</name>
    <dbReference type="NCBI Taxonomy" id="1070528"/>
    <lineage>
        <taxon>unclassified sequences</taxon>
        <taxon>metagenomes</taxon>
        <taxon>organismal metagenomes</taxon>
    </lineage>
</organism>
<dbReference type="AlphaFoldDB" id="A0A6C0H6X9"/>
<name>A0A6C0H6X9_9ZZZZ</name>
<proteinExistence type="predicted"/>
<dbReference type="EMBL" id="MN739895">
    <property type="protein sequence ID" value="QHT76332.1"/>
    <property type="molecule type" value="Genomic_DNA"/>
</dbReference>
<evidence type="ECO:0000313" key="1">
    <source>
        <dbReference type="EMBL" id="QHT76332.1"/>
    </source>
</evidence>
<reference evidence="1" key="1">
    <citation type="journal article" date="2020" name="Nature">
        <title>Giant virus diversity and host interactions through global metagenomics.</title>
        <authorList>
            <person name="Schulz F."/>
            <person name="Roux S."/>
            <person name="Paez-Espino D."/>
            <person name="Jungbluth S."/>
            <person name="Walsh D.A."/>
            <person name="Denef V.J."/>
            <person name="McMahon K.D."/>
            <person name="Konstantinidis K.T."/>
            <person name="Eloe-Fadrosh E.A."/>
            <person name="Kyrpides N.C."/>
            <person name="Woyke T."/>
        </authorList>
    </citation>
    <scope>NUCLEOTIDE SEQUENCE</scope>
    <source>
        <strain evidence="1">GVMAG-M-3300023179-73</strain>
    </source>
</reference>